<proteinExistence type="predicted"/>
<dbReference type="KEGG" id="tmc:LMI_1827"/>
<organism evidence="1 2">
    <name type="scientific">Legionella micdadei</name>
    <name type="common">Tatlockia micdadei</name>
    <dbReference type="NCBI Taxonomy" id="451"/>
    <lineage>
        <taxon>Bacteria</taxon>
        <taxon>Pseudomonadati</taxon>
        <taxon>Pseudomonadota</taxon>
        <taxon>Gammaproteobacteria</taxon>
        <taxon>Legionellales</taxon>
        <taxon>Legionellaceae</taxon>
        <taxon>Legionella</taxon>
    </lineage>
</organism>
<evidence type="ECO:0000313" key="1">
    <source>
        <dbReference type="EMBL" id="CEG61120.1"/>
    </source>
</evidence>
<protein>
    <submittedName>
        <fullName evidence="1">Uncharacterized protein</fullName>
    </submittedName>
</protein>
<accession>A0A098GGL1</accession>
<reference evidence="2" key="1">
    <citation type="submission" date="2014-09" db="EMBL/GenBank/DDBJ databases">
        <authorList>
            <person name="Gomez-Valero L."/>
        </authorList>
    </citation>
    <scope>NUCLEOTIDE SEQUENCE [LARGE SCALE GENOMIC DNA]</scope>
    <source>
        <strain evidence="2">ATCC33218</strain>
    </source>
</reference>
<dbReference type="EMBL" id="LN614830">
    <property type="protein sequence ID" value="CEG61120.1"/>
    <property type="molecule type" value="Genomic_DNA"/>
</dbReference>
<sequence length="73" mass="7985">MWAIIPTNLNASLISTFACSCTGCIWHSMNASCHKKQATKAYYTASNEIYHGCAHKNKGGLPSSTIINIRCCF</sequence>
<dbReference type="HOGENOM" id="CLU_2703584_0_0_6"/>
<dbReference type="Proteomes" id="UP000032414">
    <property type="component" value="Chromosome I"/>
</dbReference>
<gene>
    <name evidence="1" type="ORF">LMI_1827</name>
</gene>
<dbReference type="AlphaFoldDB" id="A0A098GGL1"/>
<name>A0A098GGL1_LEGMI</name>
<evidence type="ECO:0000313" key="2">
    <source>
        <dbReference type="Proteomes" id="UP000032414"/>
    </source>
</evidence>